<dbReference type="GeneID" id="37133080"/>
<evidence type="ECO:0000313" key="2">
    <source>
        <dbReference type="EMBL" id="PYH77859.1"/>
    </source>
</evidence>
<dbReference type="AlphaFoldDB" id="A0A319C250"/>
<gene>
    <name evidence="2" type="ORF">BO82DRAFT_170088</name>
</gene>
<evidence type="ECO:0000313" key="3">
    <source>
        <dbReference type="Proteomes" id="UP000248340"/>
    </source>
</evidence>
<feature type="region of interest" description="Disordered" evidence="1">
    <location>
        <begin position="23"/>
        <end position="62"/>
    </location>
</feature>
<accession>A0A319C250</accession>
<dbReference type="RefSeq" id="XP_025488059.1">
    <property type="nucleotide sequence ID" value="XM_025630339.1"/>
</dbReference>
<name>A0A319C250_9EURO</name>
<organism evidence="2 3">
    <name type="scientific">Aspergillus uvarum CBS 121591</name>
    <dbReference type="NCBI Taxonomy" id="1448315"/>
    <lineage>
        <taxon>Eukaryota</taxon>
        <taxon>Fungi</taxon>
        <taxon>Dikarya</taxon>
        <taxon>Ascomycota</taxon>
        <taxon>Pezizomycotina</taxon>
        <taxon>Eurotiomycetes</taxon>
        <taxon>Eurotiomycetidae</taxon>
        <taxon>Eurotiales</taxon>
        <taxon>Aspergillaceae</taxon>
        <taxon>Aspergillus</taxon>
        <taxon>Aspergillus subgen. Circumdati</taxon>
    </lineage>
</organism>
<reference evidence="2 3" key="1">
    <citation type="submission" date="2016-12" db="EMBL/GenBank/DDBJ databases">
        <title>The genomes of Aspergillus section Nigri reveals drivers in fungal speciation.</title>
        <authorList>
            <consortium name="DOE Joint Genome Institute"/>
            <person name="Vesth T.C."/>
            <person name="Nybo J."/>
            <person name="Theobald S."/>
            <person name="Brandl J."/>
            <person name="Frisvad J.C."/>
            <person name="Nielsen K.F."/>
            <person name="Lyhne E.K."/>
            <person name="Kogle M.E."/>
            <person name="Kuo A."/>
            <person name="Riley R."/>
            <person name="Clum A."/>
            <person name="Nolan M."/>
            <person name="Lipzen A."/>
            <person name="Salamov A."/>
            <person name="Henrissat B."/>
            <person name="Wiebenga A."/>
            <person name="De Vries R.P."/>
            <person name="Grigoriev I.V."/>
            <person name="Mortensen U.H."/>
            <person name="Andersen M.R."/>
            <person name="Baker S.E."/>
        </authorList>
    </citation>
    <scope>NUCLEOTIDE SEQUENCE [LARGE SCALE GENOMIC DNA]</scope>
    <source>
        <strain evidence="2 3">CBS 121591</strain>
    </source>
</reference>
<sequence>MPHEYAFTVNDEPVIHQNVGVLQDGTSYDDCSGVMDLEPKRKESKKRKRKKERKGKQKKKKQ</sequence>
<proteinExistence type="predicted"/>
<protein>
    <submittedName>
        <fullName evidence="2">Uncharacterized protein</fullName>
    </submittedName>
</protein>
<dbReference type="EMBL" id="KZ821735">
    <property type="protein sequence ID" value="PYH77859.1"/>
    <property type="molecule type" value="Genomic_DNA"/>
</dbReference>
<keyword evidence="3" id="KW-1185">Reference proteome</keyword>
<dbReference type="Proteomes" id="UP000248340">
    <property type="component" value="Unassembled WGS sequence"/>
</dbReference>
<evidence type="ECO:0000256" key="1">
    <source>
        <dbReference type="SAM" id="MobiDB-lite"/>
    </source>
</evidence>
<dbReference type="VEuPathDB" id="FungiDB:BO82DRAFT_170088"/>
<feature type="compositionally biased region" description="Basic residues" evidence="1">
    <location>
        <begin position="42"/>
        <end position="62"/>
    </location>
</feature>